<proteinExistence type="predicted"/>
<evidence type="ECO:0000313" key="2">
    <source>
        <dbReference type="Proteomes" id="UP001305606"/>
    </source>
</evidence>
<keyword evidence="2" id="KW-1185">Reference proteome</keyword>
<evidence type="ECO:0008006" key="3">
    <source>
        <dbReference type="Google" id="ProtNLM"/>
    </source>
</evidence>
<sequence length="189" mass="20855">MYKIAFTGPTGSGKTTARAALLHECEQHQVRAASLRLAEPLYQLQNIVYTYAGRPLAVPGMQDGALLASLAGHLRRIAPDAITDNFAARLANLEASGAVDLVICEDLRRPDLPAMRRLGFVVAEIATPQEQRHERLAHRGDITPVDEAHEYERPLGDRADYHIDNTGSQDALRRKIAQLLIDLSSLSRR</sequence>
<evidence type="ECO:0000313" key="1">
    <source>
        <dbReference type="EMBL" id="WNE95499.1"/>
    </source>
</evidence>
<name>A0ABY9V082_9ACTN</name>
<accession>A0ABY9V082</accession>
<gene>
    <name evidence="1" type="ORF">PS467_09155</name>
</gene>
<dbReference type="RefSeq" id="WP_311034839.1">
    <property type="nucleotide sequence ID" value="NZ_CP117522.1"/>
</dbReference>
<dbReference type="EMBL" id="CP117522">
    <property type="protein sequence ID" value="WNE95499.1"/>
    <property type="molecule type" value="Genomic_DNA"/>
</dbReference>
<dbReference type="SUPFAM" id="SSF52540">
    <property type="entry name" value="P-loop containing nucleoside triphosphate hydrolases"/>
    <property type="match status" value="1"/>
</dbReference>
<protein>
    <recommendedName>
        <fullName evidence="3">Dephospho-CoA kinase</fullName>
    </recommendedName>
</protein>
<dbReference type="Proteomes" id="UP001305606">
    <property type="component" value="Chromosome"/>
</dbReference>
<organism evidence="1 2">
    <name type="scientific">Streptomyces luomodiensis</name>
    <dbReference type="NCBI Taxonomy" id="3026192"/>
    <lineage>
        <taxon>Bacteria</taxon>
        <taxon>Bacillati</taxon>
        <taxon>Actinomycetota</taxon>
        <taxon>Actinomycetes</taxon>
        <taxon>Kitasatosporales</taxon>
        <taxon>Streptomycetaceae</taxon>
        <taxon>Streptomyces</taxon>
    </lineage>
</organism>
<dbReference type="InterPro" id="IPR027417">
    <property type="entry name" value="P-loop_NTPase"/>
</dbReference>
<dbReference type="Gene3D" id="3.40.50.300">
    <property type="entry name" value="P-loop containing nucleotide triphosphate hydrolases"/>
    <property type="match status" value="1"/>
</dbReference>
<reference evidence="1 2" key="1">
    <citation type="submission" date="2023-02" db="EMBL/GenBank/DDBJ databases">
        <title>Streptomyces sp. SCA4-21 with antifungal activity against Fusarium oxysporum f. sp. cubense, Streptomyces sp. SCA2-17 with antifungal activity against Fusarium oxysporum f. sp. cubense.</title>
        <authorList>
            <person name="Qi D."/>
        </authorList>
    </citation>
    <scope>NUCLEOTIDE SEQUENCE [LARGE SCALE GENOMIC DNA]</scope>
    <source>
        <strain evidence="1 2">SCA4-21</strain>
    </source>
</reference>